<dbReference type="InterPro" id="IPR034016">
    <property type="entry name" value="M1_APN-typ"/>
</dbReference>
<comment type="cofactor">
    <cofactor evidence="17 19">
        <name>Zn(2+)</name>
        <dbReference type="ChEBI" id="CHEBI:29105"/>
    </cofactor>
    <text evidence="17 19">Binds 1 zinc ion per subunit.</text>
</comment>
<dbReference type="GO" id="GO:0008270">
    <property type="term" value="F:zinc ion binding"/>
    <property type="evidence" value="ECO:0007669"/>
    <property type="project" value="UniProtKB-UniRule"/>
</dbReference>
<dbReference type="AlphaFoldDB" id="H3B6T4"/>
<dbReference type="SUPFAM" id="SSF63737">
    <property type="entry name" value="Leukotriene A4 hydrolase N-terminal domain"/>
    <property type="match status" value="1"/>
</dbReference>
<feature type="binding site" evidence="17">
    <location>
        <position position="413"/>
    </location>
    <ligand>
        <name>Zn(2+)</name>
        <dbReference type="ChEBI" id="CHEBI:29105"/>
        <note>catalytic</note>
    </ligand>
</feature>
<keyword evidence="9 17" id="KW-0862">Zinc</keyword>
<dbReference type="FunFam" id="1.25.50.20:FF:000001">
    <property type="entry name" value="Aminopeptidase"/>
    <property type="match status" value="1"/>
</dbReference>
<keyword evidence="15" id="KW-0325">Glycoprotein</keyword>
<dbReference type="Pfam" id="PF01433">
    <property type="entry name" value="Peptidase_M1"/>
    <property type="match status" value="1"/>
</dbReference>
<keyword evidence="12 19" id="KW-0482">Metalloprotease</keyword>
<evidence type="ECO:0000256" key="12">
    <source>
        <dbReference type="ARBA" id="ARBA00023049"/>
    </source>
</evidence>
<evidence type="ECO:0000313" key="24">
    <source>
        <dbReference type="Ensembl" id="ENSLACP00000017605.1"/>
    </source>
</evidence>
<dbReference type="EC" id="3.4.11.-" evidence="19"/>
<sequence>MGPKSKSRSGFYLSKPAVLFFALLIIGLLMGFTILAALYARSRMEGAPQKEEEGPQKVAGTATPSPNISEPSRSGIWDKLRLPHSLFPLNYQLELWPRLEPDEEGIYRFTGQVNISFQCRQETNIILLHSFKLIYSSIDLDTLAGQGRLPGTVHSWTAEENPYLVIQLNDTLQEGSTYVLSLDFYGELEQSLIGLFITHYIDEGVNKTVIASQMEPTYARLVFPCFDEPALKATFDIRIVHPPGFVALSNMPAIGTAEREDKNGNMWKVTTFSTTLRMSTYITAFVVCDFDHVKSMEKGKEIRIWARKEAVKAGRVNYALSITGPILTFLEELFNVSYPLTKTDLVALPEFEAGGMENWGLMIFREESLLLDLSYTFNASKSLICAIIAHELGHQWFGNLVTMNWWNNLWLNEGFASYIEYLGANYIEPTFKMYEFFIFQVFRVFLSDSGAASRPLSMKEEDVEEEHHILDLFDEFSYHKGASIVRMAANFLTDKVFSKGISSFLRNFSFSNAEQDDLWHHLQMAVNCQNEVQLPASVKTILDSWTLQKGIPVITLNTSTGTVSQKRLMLDPKDNRTLSDNATHWWRIIGFFWFYINTRNLYLWLDSLKVFPEMKITSENEWILLNLESNGYYRVNYDTHNWDTTVLQLKRDPNTLPIVNRAKLIDDAFTLAYCDETTIEVAFNTTKYLAKERELVVWITALEHLKKIIRDVVSQVSNRDLASFFLFKEYVLKRFAPFFEYYTKVTNWNLRDKTDLLEYYGAYHIRLETFIKTACWLGLKVCQVHASNLYSQWMKNPWNNTIPLYIRRTVYCYGISAGSYKEWEFAWKMFQNNTLNEKKDALLFGMSCSTEPWILERYLQYSLDSSLVKPEDTYFIIEYVSKNAIGRPLAWEFIRANWEQITMNPRHAMPHLTTVLETLAQKSTTDFQLQEVVSFINNTLEECGLKLTERIMEIKQTKMEWRSKYQTRIHNWLKDNI</sequence>
<keyword evidence="6" id="KW-0812">Transmembrane</keyword>
<feature type="domain" description="ERAP1-like C-terminal" evidence="22">
    <location>
        <begin position="622"/>
        <end position="939"/>
    </location>
</feature>
<evidence type="ECO:0000259" key="22">
    <source>
        <dbReference type="Pfam" id="PF11838"/>
    </source>
</evidence>
<dbReference type="GO" id="GO:0043171">
    <property type="term" value="P:peptide catabolic process"/>
    <property type="evidence" value="ECO:0007669"/>
    <property type="project" value="TreeGrafter"/>
</dbReference>
<gene>
    <name evidence="24" type="primary">LVRN</name>
</gene>
<dbReference type="CDD" id="cd09601">
    <property type="entry name" value="M1_APN-Q_like"/>
    <property type="match status" value="1"/>
</dbReference>
<keyword evidence="11" id="KW-1133">Transmembrane helix</keyword>
<dbReference type="Pfam" id="PF17900">
    <property type="entry name" value="Peptidase_M1_N"/>
    <property type="match status" value="1"/>
</dbReference>
<evidence type="ECO:0000313" key="25">
    <source>
        <dbReference type="Proteomes" id="UP000008672"/>
    </source>
</evidence>
<dbReference type="EMBL" id="AFYH01037776">
    <property type="status" value="NOT_ANNOTATED_CDS"/>
    <property type="molecule type" value="Genomic_DNA"/>
</dbReference>
<feature type="binding site" evidence="17">
    <location>
        <position position="390"/>
    </location>
    <ligand>
        <name>Zn(2+)</name>
        <dbReference type="ChEBI" id="CHEBI:29105"/>
        <note>catalytic</note>
    </ligand>
</feature>
<dbReference type="GO" id="GO:0006508">
    <property type="term" value="P:proteolysis"/>
    <property type="evidence" value="ECO:0007669"/>
    <property type="project" value="UniProtKB-KW"/>
</dbReference>
<dbReference type="Pfam" id="PF11838">
    <property type="entry name" value="ERAP1_C"/>
    <property type="match status" value="1"/>
</dbReference>
<keyword evidence="10" id="KW-0735">Signal-anchor</keyword>
<feature type="domain" description="Aminopeptidase N-like N-terminal" evidence="23">
    <location>
        <begin position="88"/>
        <end position="282"/>
    </location>
</feature>
<dbReference type="FunCoup" id="H3B6T4">
    <property type="interactions" value="89"/>
</dbReference>
<dbReference type="EMBL" id="AFYH01037773">
    <property type="status" value="NOT_ANNOTATED_CDS"/>
    <property type="molecule type" value="Genomic_DNA"/>
</dbReference>
<evidence type="ECO:0000256" key="3">
    <source>
        <dbReference type="ARBA" id="ARBA00010136"/>
    </source>
</evidence>
<dbReference type="OMA" id="RHFQMAV"/>
<dbReference type="Gene3D" id="2.60.40.1730">
    <property type="entry name" value="tricorn interacting facor f3 domain"/>
    <property type="match status" value="1"/>
</dbReference>
<name>H3B6T4_LATCH</name>
<reference evidence="24" key="3">
    <citation type="submission" date="2025-09" db="UniProtKB">
        <authorList>
            <consortium name="Ensembl"/>
        </authorList>
    </citation>
    <scope>IDENTIFICATION</scope>
</reference>
<evidence type="ECO:0000256" key="16">
    <source>
        <dbReference type="PIRSR" id="PIRSR634016-1"/>
    </source>
</evidence>
<keyword evidence="14" id="KW-1015">Disulfide bond</keyword>
<comment type="subcellular location">
    <subcellularLocation>
        <location evidence="1">Cell membrane</location>
    </subcellularLocation>
    <subcellularLocation>
        <location evidence="2">Membrane</location>
        <topology evidence="2">Single-pass type II membrane protein</topology>
    </subcellularLocation>
</comment>
<keyword evidence="7 17" id="KW-0479">Metal-binding</keyword>
<evidence type="ECO:0000256" key="18">
    <source>
        <dbReference type="PIRSR" id="PIRSR634016-4"/>
    </source>
</evidence>
<dbReference type="FunFam" id="2.60.40.1730:FF:000001">
    <property type="entry name" value="Leucyl-cystinyl aminopeptidase"/>
    <property type="match status" value="1"/>
</dbReference>
<evidence type="ECO:0000256" key="17">
    <source>
        <dbReference type="PIRSR" id="PIRSR634016-3"/>
    </source>
</evidence>
<dbReference type="HOGENOM" id="CLU_003705_2_0_1"/>
<dbReference type="InterPro" id="IPR024571">
    <property type="entry name" value="ERAP1-like_C_dom"/>
</dbReference>
<evidence type="ECO:0000256" key="11">
    <source>
        <dbReference type="ARBA" id="ARBA00022989"/>
    </source>
</evidence>
<dbReference type="GO" id="GO:0070006">
    <property type="term" value="F:metalloaminopeptidase activity"/>
    <property type="evidence" value="ECO:0007669"/>
    <property type="project" value="TreeGrafter"/>
</dbReference>
<dbReference type="FunFam" id="1.10.390.10:FF:000016">
    <property type="entry name" value="Glutamyl aminopeptidase"/>
    <property type="match status" value="1"/>
</dbReference>
<keyword evidence="5 19" id="KW-0645">Protease</keyword>
<dbReference type="InterPro" id="IPR045357">
    <property type="entry name" value="Aminopeptidase_N-like_N"/>
</dbReference>
<dbReference type="InterPro" id="IPR014782">
    <property type="entry name" value="Peptidase_M1_dom"/>
</dbReference>
<dbReference type="Gene3D" id="1.10.390.10">
    <property type="entry name" value="Neutral Protease Domain 2"/>
    <property type="match status" value="1"/>
</dbReference>
<evidence type="ECO:0000256" key="19">
    <source>
        <dbReference type="RuleBase" id="RU364040"/>
    </source>
</evidence>
<keyword evidence="25" id="KW-1185">Reference proteome</keyword>
<dbReference type="EMBL" id="AFYH01037775">
    <property type="status" value="NOT_ANNOTATED_CDS"/>
    <property type="molecule type" value="Genomic_DNA"/>
</dbReference>
<evidence type="ECO:0000256" key="7">
    <source>
        <dbReference type="ARBA" id="ARBA00022723"/>
    </source>
</evidence>
<accession>H3B6T4</accession>
<dbReference type="SUPFAM" id="SSF55486">
    <property type="entry name" value="Metalloproteases ('zincins'), catalytic domain"/>
    <property type="match status" value="1"/>
</dbReference>
<protein>
    <recommendedName>
        <fullName evidence="19">Aminopeptidase</fullName>
        <ecNumber evidence="19">3.4.11.-</ecNumber>
    </recommendedName>
</protein>
<feature type="compositionally biased region" description="Polar residues" evidence="20">
    <location>
        <begin position="62"/>
        <end position="71"/>
    </location>
</feature>
<dbReference type="InterPro" id="IPR001930">
    <property type="entry name" value="Peptidase_M1"/>
</dbReference>
<dbReference type="EMBL" id="AFYH01037777">
    <property type="status" value="NOT_ANNOTATED_CDS"/>
    <property type="molecule type" value="Genomic_DNA"/>
</dbReference>
<evidence type="ECO:0000256" key="6">
    <source>
        <dbReference type="ARBA" id="ARBA00022692"/>
    </source>
</evidence>
<evidence type="ECO:0000259" key="23">
    <source>
        <dbReference type="Pfam" id="PF17900"/>
    </source>
</evidence>
<dbReference type="InterPro" id="IPR027268">
    <property type="entry name" value="Peptidase_M4/M1_CTD_sf"/>
</dbReference>
<dbReference type="EMBL" id="AFYH01037774">
    <property type="status" value="NOT_ANNOTATED_CDS"/>
    <property type="molecule type" value="Genomic_DNA"/>
</dbReference>
<dbReference type="GO" id="GO:0005737">
    <property type="term" value="C:cytoplasm"/>
    <property type="evidence" value="ECO:0007669"/>
    <property type="project" value="TreeGrafter"/>
</dbReference>
<dbReference type="EMBL" id="AFYH01037770">
    <property type="status" value="NOT_ANNOTATED_CDS"/>
    <property type="molecule type" value="Genomic_DNA"/>
</dbReference>
<evidence type="ECO:0000259" key="21">
    <source>
        <dbReference type="Pfam" id="PF01433"/>
    </source>
</evidence>
<feature type="active site" description="Proton acceptor" evidence="16">
    <location>
        <position position="391"/>
    </location>
</feature>
<organism evidence="24 25">
    <name type="scientific">Latimeria chalumnae</name>
    <name type="common">Coelacanth</name>
    <dbReference type="NCBI Taxonomy" id="7897"/>
    <lineage>
        <taxon>Eukaryota</taxon>
        <taxon>Metazoa</taxon>
        <taxon>Chordata</taxon>
        <taxon>Craniata</taxon>
        <taxon>Vertebrata</taxon>
        <taxon>Euteleostomi</taxon>
        <taxon>Coelacanthiformes</taxon>
        <taxon>Coelacanthidae</taxon>
        <taxon>Latimeria</taxon>
    </lineage>
</organism>
<dbReference type="GO" id="GO:0005615">
    <property type="term" value="C:extracellular space"/>
    <property type="evidence" value="ECO:0007669"/>
    <property type="project" value="TreeGrafter"/>
</dbReference>
<dbReference type="EMBL" id="AFYH01037769">
    <property type="status" value="NOT_ANNOTATED_CDS"/>
    <property type="molecule type" value="Genomic_DNA"/>
</dbReference>
<keyword evidence="19" id="KW-0031">Aminopeptidase</keyword>
<comment type="similarity">
    <text evidence="3 19">Belongs to the peptidase M1 family.</text>
</comment>
<feature type="region of interest" description="Disordered" evidence="20">
    <location>
        <begin position="47"/>
        <end position="71"/>
    </location>
</feature>
<evidence type="ECO:0000256" key="8">
    <source>
        <dbReference type="ARBA" id="ARBA00022801"/>
    </source>
</evidence>
<dbReference type="GO" id="GO:0005886">
    <property type="term" value="C:plasma membrane"/>
    <property type="evidence" value="ECO:0007669"/>
    <property type="project" value="UniProtKB-SubCell"/>
</dbReference>
<feature type="site" description="Transition state stabilizer" evidence="18">
    <location>
        <position position="478"/>
    </location>
</feature>
<dbReference type="PRINTS" id="PR00756">
    <property type="entry name" value="ALADIPTASE"/>
</dbReference>
<dbReference type="EMBL" id="AFYH01037771">
    <property type="status" value="NOT_ANNOTATED_CDS"/>
    <property type="molecule type" value="Genomic_DNA"/>
</dbReference>
<dbReference type="Proteomes" id="UP000008672">
    <property type="component" value="Unassembled WGS sequence"/>
</dbReference>
<evidence type="ECO:0000256" key="14">
    <source>
        <dbReference type="ARBA" id="ARBA00023157"/>
    </source>
</evidence>
<evidence type="ECO:0000256" key="15">
    <source>
        <dbReference type="ARBA" id="ARBA00023180"/>
    </source>
</evidence>
<feature type="domain" description="Peptidase M1 membrane alanine aminopeptidase" evidence="21">
    <location>
        <begin position="318"/>
        <end position="545"/>
    </location>
</feature>
<dbReference type="PANTHER" id="PTHR11533:SF31">
    <property type="entry name" value="AMINOPEPTIDASE Q"/>
    <property type="match status" value="1"/>
</dbReference>
<evidence type="ECO:0000256" key="5">
    <source>
        <dbReference type="ARBA" id="ARBA00022670"/>
    </source>
</evidence>
<evidence type="ECO:0000256" key="20">
    <source>
        <dbReference type="SAM" id="MobiDB-lite"/>
    </source>
</evidence>
<dbReference type="Gene3D" id="2.60.40.1910">
    <property type="match status" value="1"/>
</dbReference>
<keyword evidence="8 19" id="KW-0378">Hydrolase</keyword>
<dbReference type="GO" id="GO:0042277">
    <property type="term" value="F:peptide binding"/>
    <property type="evidence" value="ECO:0007669"/>
    <property type="project" value="TreeGrafter"/>
</dbReference>
<reference evidence="25" key="1">
    <citation type="submission" date="2011-08" db="EMBL/GenBank/DDBJ databases">
        <title>The draft genome of Latimeria chalumnae.</title>
        <authorList>
            <person name="Di Palma F."/>
            <person name="Alfoldi J."/>
            <person name="Johnson J."/>
            <person name="Berlin A."/>
            <person name="Gnerre S."/>
            <person name="Jaffe D."/>
            <person name="MacCallum I."/>
            <person name="Young S."/>
            <person name="Walker B.J."/>
            <person name="Lander E."/>
            <person name="Lindblad-Toh K."/>
        </authorList>
    </citation>
    <scope>NUCLEOTIDE SEQUENCE [LARGE SCALE GENOMIC DNA]</scope>
    <source>
        <strain evidence="25">Wild caught</strain>
    </source>
</reference>
<dbReference type="PANTHER" id="PTHR11533">
    <property type="entry name" value="PROTEASE M1 ZINC METALLOPROTEASE"/>
    <property type="match status" value="1"/>
</dbReference>
<dbReference type="InterPro" id="IPR042097">
    <property type="entry name" value="Aminopeptidase_N-like_N_sf"/>
</dbReference>
<evidence type="ECO:0000256" key="1">
    <source>
        <dbReference type="ARBA" id="ARBA00004236"/>
    </source>
</evidence>
<dbReference type="InParanoid" id="H3B6T4"/>
<keyword evidence="4" id="KW-1003">Cell membrane</keyword>
<evidence type="ECO:0000256" key="2">
    <source>
        <dbReference type="ARBA" id="ARBA00004606"/>
    </source>
</evidence>
<dbReference type="eggNOG" id="KOG1046">
    <property type="taxonomic scope" value="Eukaryota"/>
</dbReference>
<dbReference type="Bgee" id="ENSLACG00000015506">
    <property type="expression patterns" value="Expressed in pelvic fin and 3 other cell types or tissues"/>
</dbReference>
<proteinExistence type="inferred from homology"/>
<dbReference type="InterPro" id="IPR050344">
    <property type="entry name" value="Peptidase_M1_aminopeptidases"/>
</dbReference>
<dbReference type="STRING" id="7897.ENSLACP00000017605"/>
<dbReference type="Gene3D" id="1.25.50.20">
    <property type="match status" value="1"/>
</dbReference>
<evidence type="ECO:0000256" key="10">
    <source>
        <dbReference type="ARBA" id="ARBA00022968"/>
    </source>
</evidence>
<reference evidence="24" key="2">
    <citation type="submission" date="2025-08" db="UniProtKB">
        <authorList>
            <consortium name="Ensembl"/>
        </authorList>
    </citation>
    <scope>IDENTIFICATION</scope>
</reference>
<dbReference type="Ensembl" id="ENSLACT00000017735.1">
    <property type="protein sequence ID" value="ENSLACP00000017605.1"/>
    <property type="gene ID" value="ENSLACG00000015506.1"/>
</dbReference>
<dbReference type="GeneTree" id="ENSGT00940000160535"/>
<dbReference type="EMBL" id="AFYH01037772">
    <property type="status" value="NOT_ANNOTATED_CDS"/>
    <property type="molecule type" value="Genomic_DNA"/>
</dbReference>
<evidence type="ECO:0000256" key="4">
    <source>
        <dbReference type="ARBA" id="ARBA00022475"/>
    </source>
</evidence>
<keyword evidence="13" id="KW-0472">Membrane</keyword>
<evidence type="ECO:0000256" key="13">
    <source>
        <dbReference type="ARBA" id="ARBA00023136"/>
    </source>
</evidence>
<feature type="binding site" evidence="17">
    <location>
        <position position="394"/>
    </location>
    <ligand>
        <name>Zn(2+)</name>
        <dbReference type="ChEBI" id="CHEBI:29105"/>
        <note>catalytic</note>
    </ligand>
</feature>
<evidence type="ECO:0000256" key="9">
    <source>
        <dbReference type="ARBA" id="ARBA00022833"/>
    </source>
</evidence>